<evidence type="ECO:0000313" key="6">
    <source>
        <dbReference type="Proteomes" id="UP000663852"/>
    </source>
</evidence>
<reference evidence="5" key="1">
    <citation type="submission" date="2021-02" db="EMBL/GenBank/DDBJ databases">
        <authorList>
            <person name="Nowell W R."/>
        </authorList>
    </citation>
    <scope>NUCLEOTIDE SEQUENCE</scope>
</reference>
<organism evidence="5 6">
    <name type="scientific">Adineta ricciae</name>
    <name type="common">Rotifer</name>
    <dbReference type="NCBI Taxonomy" id="249248"/>
    <lineage>
        <taxon>Eukaryota</taxon>
        <taxon>Metazoa</taxon>
        <taxon>Spiralia</taxon>
        <taxon>Gnathifera</taxon>
        <taxon>Rotifera</taxon>
        <taxon>Eurotatoria</taxon>
        <taxon>Bdelloidea</taxon>
        <taxon>Adinetida</taxon>
        <taxon>Adinetidae</taxon>
        <taxon>Adineta</taxon>
    </lineage>
</organism>
<keyword evidence="4" id="KW-0539">Nucleus</keyword>
<dbReference type="PANTHER" id="PTHR19411:SF0">
    <property type="entry name" value="PROTEIN BUD31 HOMOLOG"/>
    <property type="match status" value="1"/>
</dbReference>
<evidence type="ECO:0000313" key="5">
    <source>
        <dbReference type="EMBL" id="CAF1563154.1"/>
    </source>
</evidence>
<sequence>LNGKKQGYENLCCLRCIQPRDTNFNKKCICRVPKEKLEEGKVVECVHCGCRGCSG</sequence>
<dbReference type="Proteomes" id="UP000663852">
    <property type="component" value="Unassembled WGS sequence"/>
</dbReference>
<feature type="non-terminal residue" evidence="5">
    <location>
        <position position="1"/>
    </location>
</feature>
<dbReference type="PANTHER" id="PTHR19411">
    <property type="entry name" value="PROTEIN BUD31-RELATED"/>
    <property type="match status" value="1"/>
</dbReference>
<evidence type="ECO:0000256" key="2">
    <source>
        <dbReference type="ARBA" id="ARBA00005287"/>
    </source>
</evidence>
<dbReference type="AlphaFoldDB" id="A0A815XY48"/>
<protein>
    <recommendedName>
        <fullName evidence="3">Protein BUD31 homolog</fullName>
    </recommendedName>
</protein>
<dbReference type="InterPro" id="IPR001748">
    <property type="entry name" value="BUD31"/>
</dbReference>
<gene>
    <name evidence="5" type="ORF">EDS130_LOCUS46686</name>
</gene>
<dbReference type="PROSITE" id="PS00997">
    <property type="entry name" value="G10_1"/>
    <property type="match status" value="1"/>
</dbReference>
<dbReference type="EMBL" id="CAJNOJ010003159">
    <property type="protein sequence ID" value="CAF1563154.1"/>
    <property type="molecule type" value="Genomic_DNA"/>
</dbReference>
<evidence type="ECO:0000256" key="4">
    <source>
        <dbReference type="ARBA" id="ARBA00023242"/>
    </source>
</evidence>
<dbReference type="GO" id="GO:0005681">
    <property type="term" value="C:spliceosomal complex"/>
    <property type="evidence" value="ECO:0007669"/>
    <property type="project" value="TreeGrafter"/>
</dbReference>
<dbReference type="Pfam" id="PF01125">
    <property type="entry name" value="BUD31"/>
    <property type="match status" value="1"/>
</dbReference>
<comment type="caution">
    <text evidence="5">The sequence shown here is derived from an EMBL/GenBank/DDBJ whole genome shotgun (WGS) entry which is preliminary data.</text>
</comment>
<name>A0A815XY48_ADIRI</name>
<comment type="subcellular location">
    <subcellularLocation>
        <location evidence="1">Nucleus</location>
    </subcellularLocation>
</comment>
<dbReference type="PROSITE" id="PS00998">
    <property type="entry name" value="G10_2"/>
    <property type="match status" value="1"/>
</dbReference>
<dbReference type="OrthoDB" id="277109at2759"/>
<dbReference type="PRINTS" id="PR00322">
    <property type="entry name" value="G10"/>
</dbReference>
<evidence type="ECO:0000256" key="3">
    <source>
        <dbReference type="ARBA" id="ARBA00015122"/>
    </source>
</evidence>
<proteinExistence type="inferred from homology"/>
<dbReference type="GO" id="GO:0000398">
    <property type="term" value="P:mRNA splicing, via spliceosome"/>
    <property type="evidence" value="ECO:0007669"/>
    <property type="project" value="TreeGrafter"/>
</dbReference>
<comment type="similarity">
    <text evidence="2">Belongs to the BUD31 (G10) family.</text>
</comment>
<dbReference type="InterPro" id="IPR018230">
    <property type="entry name" value="BUD31/G10-rel_CS"/>
</dbReference>
<accession>A0A815XY48</accession>
<evidence type="ECO:0000256" key="1">
    <source>
        <dbReference type="ARBA" id="ARBA00004123"/>
    </source>
</evidence>